<sequence length="97" mass="10866">MLLAVAPVSKRYEYDRITGQQLKAALRDLGKTYGWFAKFYGVPRPRVLKWADDREDIPPAVIGWLAMASMPGGAEMVERAMGSRVHDLRSADPEDSD</sequence>
<gene>
    <name evidence="1" type="ORF">ACFPK2_06840</name>
</gene>
<comment type="caution">
    <text evidence="1">The sequence shown here is derived from an EMBL/GenBank/DDBJ whole genome shotgun (WGS) entry which is preliminary data.</text>
</comment>
<evidence type="ECO:0008006" key="3">
    <source>
        <dbReference type="Google" id="ProtNLM"/>
    </source>
</evidence>
<evidence type="ECO:0000313" key="1">
    <source>
        <dbReference type="EMBL" id="MFC5292702.1"/>
    </source>
</evidence>
<reference evidence="2" key="1">
    <citation type="journal article" date="2019" name="Int. J. Syst. Evol. Microbiol.">
        <title>The Global Catalogue of Microorganisms (GCM) 10K type strain sequencing project: providing services to taxonomists for standard genome sequencing and annotation.</title>
        <authorList>
            <consortium name="The Broad Institute Genomics Platform"/>
            <consortium name="The Broad Institute Genome Sequencing Center for Infectious Disease"/>
            <person name="Wu L."/>
            <person name="Ma J."/>
        </authorList>
    </citation>
    <scope>NUCLEOTIDE SEQUENCE [LARGE SCALE GENOMIC DNA]</scope>
    <source>
        <strain evidence="2">CGMCC 1.15643</strain>
    </source>
</reference>
<keyword evidence="2" id="KW-1185">Reference proteome</keyword>
<dbReference type="Proteomes" id="UP001595976">
    <property type="component" value="Unassembled WGS sequence"/>
</dbReference>
<evidence type="ECO:0000313" key="2">
    <source>
        <dbReference type="Proteomes" id="UP001595976"/>
    </source>
</evidence>
<organism evidence="1 2">
    <name type="scientific">Bosea minatitlanensis</name>
    <dbReference type="NCBI Taxonomy" id="128782"/>
    <lineage>
        <taxon>Bacteria</taxon>
        <taxon>Pseudomonadati</taxon>
        <taxon>Pseudomonadota</taxon>
        <taxon>Alphaproteobacteria</taxon>
        <taxon>Hyphomicrobiales</taxon>
        <taxon>Boseaceae</taxon>
        <taxon>Bosea</taxon>
    </lineage>
</organism>
<name>A0ABW0F0K1_9HYPH</name>
<dbReference type="RefSeq" id="WP_260347972.1">
    <property type="nucleotide sequence ID" value="NZ_JAOAOS010000002.1"/>
</dbReference>
<dbReference type="EMBL" id="JBHSLI010000002">
    <property type="protein sequence ID" value="MFC5292702.1"/>
    <property type="molecule type" value="Genomic_DNA"/>
</dbReference>
<accession>A0ABW0F0K1</accession>
<proteinExistence type="predicted"/>
<protein>
    <recommendedName>
        <fullName evidence="3">XRE family transcriptional regulator</fullName>
    </recommendedName>
</protein>